<dbReference type="PROSITE" id="PS50294">
    <property type="entry name" value="WD_REPEATS_REGION"/>
    <property type="match status" value="3"/>
</dbReference>
<evidence type="ECO:0000256" key="8">
    <source>
        <dbReference type="ARBA" id="ARBA00023242"/>
    </source>
</evidence>
<dbReference type="CDD" id="cd00200">
    <property type="entry name" value="WD40"/>
    <property type="match status" value="1"/>
</dbReference>
<dbReference type="EMBL" id="CAJZBQ010000019">
    <property type="protein sequence ID" value="CAG9317879.1"/>
    <property type="molecule type" value="Genomic_DNA"/>
</dbReference>
<dbReference type="Gene3D" id="2.130.10.10">
    <property type="entry name" value="YVTN repeat-like/Quinoprotein amine dehydrogenase"/>
    <property type="match status" value="3"/>
</dbReference>
<comment type="caution">
    <text evidence="14">The sequence shown here is derived from an EMBL/GenBank/DDBJ whole genome shotgun (WGS) entry which is preliminary data.</text>
</comment>
<feature type="region of interest" description="Disordered" evidence="11">
    <location>
        <begin position="360"/>
        <end position="416"/>
    </location>
</feature>
<evidence type="ECO:0000256" key="2">
    <source>
        <dbReference type="ARBA" id="ARBA00007306"/>
    </source>
</evidence>
<evidence type="ECO:0000256" key="5">
    <source>
        <dbReference type="ARBA" id="ARBA00022853"/>
    </source>
</evidence>
<evidence type="ECO:0000256" key="7">
    <source>
        <dbReference type="ARBA" id="ARBA00023163"/>
    </source>
</evidence>
<feature type="repeat" description="WD" evidence="9">
    <location>
        <begin position="112"/>
        <end position="153"/>
    </location>
</feature>
<keyword evidence="15" id="KW-1185">Reference proteome</keyword>
<feature type="domain" description="Protein HIRA-like C-terminal" evidence="12">
    <location>
        <begin position="567"/>
        <end position="660"/>
    </location>
</feature>
<evidence type="ECO:0000256" key="1">
    <source>
        <dbReference type="ARBA" id="ARBA00004123"/>
    </source>
</evidence>
<proteinExistence type="inferred from homology"/>
<feature type="repeat" description="WD" evidence="9">
    <location>
        <begin position="156"/>
        <end position="197"/>
    </location>
</feature>
<dbReference type="GO" id="GO:0005634">
    <property type="term" value="C:nucleus"/>
    <property type="evidence" value="ECO:0007669"/>
    <property type="project" value="UniProtKB-SubCell"/>
</dbReference>
<dbReference type="Pfam" id="PF24105">
    <property type="entry name" value="Beta-prop_CAF1B_HIR1"/>
    <property type="match status" value="1"/>
</dbReference>
<keyword evidence="6 10" id="KW-0805">Transcription regulation</keyword>
<evidence type="ECO:0000313" key="14">
    <source>
        <dbReference type="EMBL" id="CAG9317879.1"/>
    </source>
</evidence>
<keyword evidence="10" id="KW-0678">Repressor</keyword>
<evidence type="ECO:0000256" key="11">
    <source>
        <dbReference type="SAM" id="MobiDB-lite"/>
    </source>
</evidence>
<dbReference type="GO" id="GO:0031491">
    <property type="term" value="F:nucleosome binding"/>
    <property type="evidence" value="ECO:0007669"/>
    <property type="project" value="TreeGrafter"/>
</dbReference>
<name>A0AAU9IXU4_9CILI</name>
<dbReference type="PROSITE" id="PS00678">
    <property type="entry name" value="WD_REPEATS_1"/>
    <property type="match status" value="1"/>
</dbReference>
<feature type="domain" description="CAF1B/HIR1 beta-propeller" evidence="13">
    <location>
        <begin position="1"/>
        <end position="333"/>
    </location>
</feature>
<dbReference type="InterPro" id="IPR001680">
    <property type="entry name" value="WD40_rpt"/>
</dbReference>
<gene>
    <name evidence="14" type="ORF">BSTOLATCC_MIC20184</name>
</gene>
<organism evidence="14 15">
    <name type="scientific">Blepharisma stoltei</name>
    <dbReference type="NCBI Taxonomy" id="1481888"/>
    <lineage>
        <taxon>Eukaryota</taxon>
        <taxon>Sar</taxon>
        <taxon>Alveolata</taxon>
        <taxon>Ciliophora</taxon>
        <taxon>Postciliodesmatophora</taxon>
        <taxon>Heterotrichea</taxon>
        <taxon>Heterotrichida</taxon>
        <taxon>Blepharismidae</taxon>
        <taxon>Blepharisma</taxon>
    </lineage>
</organism>
<dbReference type="GO" id="GO:0006338">
    <property type="term" value="P:chromatin remodeling"/>
    <property type="evidence" value="ECO:0007669"/>
    <property type="project" value="InterPro"/>
</dbReference>
<reference evidence="14" key="1">
    <citation type="submission" date="2021-09" db="EMBL/GenBank/DDBJ databases">
        <authorList>
            <consortium name="AG Swart"/>
            <person name="Singh M."/>
            <person name="Singh A."/>
            <person name="Seah K."/>
            <person name="Emmerich C."/>
        </authorList>
    </citation>
    <scope>NUCLEOTIDE SEQUENCE</scope>
    <source>
        <strain evidence="14">ATCC30299</strain>
    </source>
</reference>
<evidence type="ECO:0000259" key="13">
    <source>
        <dbReference type="Pfam" id="PF24105"/>
    </source>
</evidence>
<keyword evidence="7 10" id="KW-0804">Transcription</keyword>
<dbReference type="InterPro" id="IPR019775">
    <property type="entry name" value="WD40_repeat_CS"/>
</dbReference>
<evidence type="ECO:0000256" key="3">
    <source>
        <dbReference type="ARBA" id="ARBA00022574"/>
    </source>
</evidence>
<comment type="subcellular location">
    <subcellularLocation>
        <location evidence="1 10">Nucleus</location>
    </subcellularLocation>
</comment>
<dbReference type="Proteomes" id="UP001162131">
    <property type="component" value="Unassembled WGS sequence"/>
</dbReference>
<dbReference type="PANTHER" id="PTHR13831">
    <property type="entry name" value="MEMBER OF THE HIR1 FAMILY OF WD-REPEAT PROTEINS"/>
    <property type="match status" value="1"/>
</dbReference>
<dbReference type="Pfam" id="PF07569">
    <property type="entry name" value="Hira"/>
    <property type="match status" value="1"/>
</dbReference>
<dbReference type="PROSITE" id="PS50082">
    <property type="entry name" value="WD_REPEATS_2"/>
    <property type="match status" value="4"/>
</dbReference>
<protein>
    <recommendedName>
        <fullName evidence="10">Protein HIRA</fullName>
    </recommendedName>
</protein>
<dbReference type="PANTHER" id="PTHR13831:SF0">
    <property type="entry name" value="PROTEIN HIRA"/>
    <property type="match status" value="1"/>
</dbReference>
<evidence type="ECO:0000256" key="10">
    <source>
        <dbReference type="RuleBase" id="RU364014"/>
    </source>
</evidence>
<comment type="function">
    <text evidence="10">Required for replication-independent chromatin assembly and for the periodic repression of histone gene transcription during the cell cycle.</text>
</comment>
<dbReference type="AlphaFoldDB" id="A0AAU9IXU4"/>
<dbReference type="InterPro" id="IPR036322">
    <property type="entry name" value="WD40_repeat_dom_sf"/>
</dbReference>
<dbReference type="InterPro" id="IPR011494">
    <property type="entry name" value="HIRA-like_C"/>
</dbReference>
<evidence type="ECO:0000256" key="6">
    <source>
        <dbReference type="ARBA" id="ARBA00023015"/>
    </source>
</evidence>
<accession>A0AAU9IXU4</accession>
<evidence type="ECO:0000256" key="4">
    <source>
        <dbReference type="ARBA" id="ARBA00022737"/>
    </source>
</evidence>
<dbReference type="GO" id="GO:0006351">
    <property type="term" value="P:DNA-templated transcription"/>
    <property type="evidence" value="ECO:0007669"/>
    <property type="project" value="InterPro"/>
</dbReference>
<dbReference type="GO" id="GO:0000417">
    <property type="term" value="C:HIR complex"/>
    <property type="evidence" value="ECO:0007669"/>
    <property type="project" value="TreeGrafter"/>
</dbReference>
<dbReference type="InterPro" id="IPR055410">
    <property type="entry name" value="Beta-prop_CAF1B_HIR1"/>
</dbReference>
<keyword evidence="5 10" id="KW-0156">Chromatin regulator</keyword>
<sequence>MWIVKPEWIFHGDTRKLPILSIDIEPAGARFITGSMDHTIIIWKLSAINDEQEEEVQLSILTQHCGPVNCVRWSPSSQYFASGSDDGIVIIWEQVEAGLSDNLEEWRCILSLRGHSSDVKELSWNNSGTLLASGSVDNTVILWNIVSKQLAPARILNGHESYISGLAFDPMDRYLATVGEDKQLIIWSTNDWKQIKKISQNFNHASSQPLKRFSYTPDGLNLILPGPKKSAYKYTASVLKSDEYEIEKYLVGHLQAISVAAASKVLYKSDKNPVWIVALGGYDSAVSFWKNGDNEPVVIKDIFACSVADISWSNDGNMILACSSDGTVAAIGLDGELGTPLSQQEMNQYMFSLYGSRPPVPIGGPHSHSHHKRIEPQPLNEQKEERVQGGKRRIQPVLLSTPQSTGGGFPQSPQQLPQISSLQLPQASLISSPNFPQPQLRNPIIMTSPNAPPVPDFKDLQNFSIPFFASFSKVINKGTSKSYTDGICDMKMLEISQLISADADMVVECMEVKTHPQFKSIIRFREGNKTLWQRYLPHTANVLTGSDVFIAAITAEGFLYCFATGSGRQIMPELCIGAVDFFESNGAFLIVILKDGKVQCWNIKNQSIHLESNIKSIAGPIVKAVLKENGEVLIENQAGEGYIYDLELHAWARVKDPTFIQKPDERMSGWNPGSIEEVLNVDLQTFHDFSLTTMEMQLLRLKKLGYTEEYAYNLVRYAQMLADGKDMLRLWDICMELKRANQNLLASIMPILNANQLQFKGINC</sequence>
<dbReference type="SMART" id="SM00320">
    <property type="entry name" value="WD40"/>
    <property type="match status" value="7"/>
</dbReference>
<evidence type="ECO:0000313" key="15">
    <source>
        <dbReference type="Proteomes" id="UP001162131"/>
    </source>
</evidence>
<keyword evidence="3 9" id="KW-0853">WD repeat</keyword>
<dbReference type="GO" id="GO:0000785">
    <property type="term" value="C:chromatin"/>
    <property type="evidence" value="ECO:0007669"/>
    <property type="project" value="TreeGrafter"/>
</dbReference>
<evidence type="ECO:0000259" key="12">
    <source>
        <dbReference type="Pfam" id="PF07569"/>
    </source>
</evidence>
<dbReference type="GO" id="GO:0006355">
    <property type="term" value="P:regulation of DNA-templated transcription"/>
    <property type="evidence" value="ECO:0007669"/>
    <property type="project" value="InterPro"/>
</dbReference>
<dbReference type="SUPFAM" id="SSF50978">
    <property type="entry name" value="WD40 repeat-like"/>
    <property type="match status" value="2"/>
</dbReference>
<comment type="similarity">
    <text evidence="2 10">Belongs to the WD repeat HIR1 family.</text>
</comment>
<dbReference type="InterPro" id="IPR031120">
    <property type="entry name" value="HIR1-like"/>
</dbReference>
<keyword evidence="4 10" id="KW-0677">Repeat</keyword>
<keyword evidence="8 10" id="KW-0539">Nucleus</keyword>
<feature type="repeat" description="WD" evidence="9">
    <location>
        <begin position="19"/>
        <end position="53"/>
    </location>
</feature>
<dbReference type="InterPro" id="IPR015943">
    <property type="entry name" value="WD40/YVTN_repeat-like_dom_sf"/>
</dbReference>
<feature type="repeat" description="WD" evidence="9">
    <location>
        <begin position="61"/>
        <end position="93"/>
    </location>
</feature>
<evidence type="ECO:0000256" key="9">
    <source>
        <dbReference type="PROSITE-ProRule" id="PRU00221"/>
    </source>
</evidence>